<keyword evidence="2" id="KW-1185">Reference proteome</keyword>
<sequence>MKLSANYLPVLGPSITQSFARIKGKKIAKNWAARINYLEQDVVVVPRIRKTFEEIATFVSFVRFCRYMDNTNNTVVVGRKDKEEAWFQLVLGRYEAMKDEDVAALVGKTLGGLNVLRTEEEVREKLKKLFCEKLEEVFGWAALVCWEEKEQVYPGIGAAFAVKRRDESRDIHEEEDDE</sequence>
<dbReference type="Proteomes" id="UP000566819">
    <property type="component" value="Unassembled WGS sequence"/>
</dbReference>
<protein>
    <submittedName>
        <fullName evidence="1">Uncharacterized protein</fullName>
    </submittedName>
</protein>
<dbReference type="EMBL" id="JAAMPI010000124">
    <property type="protein sequence ID" value="KAF4635360.1"/>
    <property type="molecule type" value="Genomic_DNA"/>
</dbReference>
<dbReference type="AlphaFoldDB" id="A0A8H4RSU3"/>
<dbReference type="OrthoDB" id="10632784at2759"/>
<accession>A0A8H4RSU3</accession>
<name>A0A8H4RSU3_9HELO</name>
<proteinExistence type="predicted"/>
<evidence type="ECO:0000313" key="1">
    <source>
        <dbReference type="EMBL" id="KAF4635360.1"/>
    </source>
</evidence>
<reference evidence="1 2" key="1">
    <citation type="submission" date="2020-03" db="EMBL/GenBank/DDBJ databases">
        <title>Draft Genome Sequence of Cudoniella acicularis.</title>
        <authorList>
            <person name="Buettner E."/>
            <person name="Kellner H."/>
        </authorList>
    </citation>
    <scope>NUCLEOTIDE SEQUENCE [LARGE SCALE GENOMIC DNA]</scope>
    <source>
        <strain evidence="1 2">DSM 108380</strain>
    </source>
</reference>
<evidence type="ECO:0000313" key="2">
    <source>
        <dbReference type="Proteomes" id="UP000566819"/>
    </source>
</evidence>
<gene>
    <name evidence="1" type="ORF">G7Y89_g2748</name>
</gene>
<comment type="caution">
    <text evidence="1">The sequence shown here is derived from an EMBL/GenBank/DDBJ whole genome shotgun (WGS) entry which is preliminary data.</text>
</comment>
<organism evidence="1 2">
    <name type="scientific">Cudoniella acicularis</name>
    <dbReference type="NCBI Taxonomy" id="354080"/>
    <lineage>
        <taxon>Eukaryota</taxon>
        <taxon>Fungi</taxon>
        <taxon>Dikarya</taxon>
        <taxon>Ascomycota</taxon>
        <taxon>Pezizomycotina</taxon>
        <taxon>Leotiomycetes</taxon>
        <taxon>Helotiales</taxon>
        <taxon>Tricladiaceae</taxon>
        <taxon>Cudoniella</taxon>
    </lineage>
</organism>